<dbReference type="InterPro" id="IPR002401">
    <property type="entry name" value="Cyt_P450_E_grp-I"/>
</dbReference>
<evidence type="ECO:0000256" key="8">
    <source>
        <dbReference type="ARBA" id="ARBA00023033"/>
    </source>
</evidence>
<dbReference type="InterPro" id="IPR001128">
    <property type="entry name" value="Cyt_P450"/>
</dbReference>
<feature type="binding site" description="axial binding residue" evidence="9">
    <location>
        <position position="477"/>
    </location>
    <ligand>
        <name>heme</name>
        <dbReference type="ChEBI" id="CHEBI:30413"/>
    </ligand>
    <ligandPart>
        <name>Fe</name>
        <dbReference type="ChEBI" id="CHEBI:18248"/>
    </ligandPart>
</feature>
<evidence type="ECO:0000313" key="12">
    <source>
        <dbReference type="Proteomes" id="UP000313359"/>
    </source>
</evidence>
<name>A0A5C2SK51_9APHY</name>
<dbReference type="PRINTS" id="PR00463">
    <property type="entry name" value="EP450I"/>
</dbReference>
<dbReference type="EMBL" id="ML122255">
    <property type="protein sequence ID" value="RPD63634.1"/>
    <property type="molecule type" value="Genomic_DNA"/>
</dbReference>
<dbReference type="PRINTS" id="PR00385">
    <property type="entry name" value="P450"/>
</dbReference>
<evidence type="ECO:0000256" key="1">
    <source>
        <dbReference type="ARBA" id="ARBA00001971"/>
    </source>
</evidence>
<keyword evidence="6 10" id="KW-0560">Oxidoreductase</keyword>
<evidence type="ECO:0000256" key="4">
    <source>
        <dbReference type="ARBA" id="ARBA00022617"/>
    </source>
</evidence>
<keyword evidence="12" id="KW-1185">Reference proteome</keyword>
<dbReference type="InterPro" id="IPR036396">
    <property type="entry name" value="Cyt_P450_sf"/>
</dbReference>
<dbReference type="SUPFAM" id="SSF48264">
    <property type="entry name" value="Cytochrome P450"/>
    <property type="match status" value="1"/>
</dbReference>
<keyword evidence="8 10" id="KW-0503">Monooxygenase</keyword>
<gene>
    <name evidence="11" type="ORF">L227DRAFT_520733</name>
</gene>
<keyword evidence="4 9" id="KW-0349">Heme</keyword>
<reference evidence="11" key="1">
    <citation type="journal article" date="2018" name="Genome Biol. Evol.">
        <title>Genomics and development of Lentinus tigrinus, a white-rot wood-decaying mushroom with dimorphic fruiting bodies.</title>
        <authorList>
            <person name="Wu B."/>
            <person name="Xu Z."/>
            <person name="Knudson A."/>
            <person name="Carlson A."/>
            <person name="Chen N."/>
            <person name="Kovaka S."/>
            <person name="LaButti K."/>
            <person name="Lipzen A."/>
            <person name="Pennachio C."/>
            <person name="Riley R."/>
            <person name="Schakwitz W."/>
            <person name="Umezawa K."/>
            <person name="Ohm R.A."/>
            <person name="Grigoriev I.V."/>
            <person name="Nagy L.G."/>
            <person name="Gibbons J."/>
            <person name="Hibbett D."/>
        </authorList>
    </citation>
    <scope>NUCLEOTIDE SEQUENCE [LARGE SCALE GENOMIC DNA]</scope>
    <source>
        <strain evidence="11">ALCF2SS1-6</strain>
    </source>
</reference>
<evidence type="ECO:0000256" key="9">
    <source>
        <dbReference type="PIRSR" id="PIRSR602401-1"/>
    </source>
</evidence>
<dbReference type="GO" id="GO:0020037">
    <property type="term" value="F:heme binding"/>
    <property type="evidence" value="ECO:0007669"/>
    <property type="project" value="InterPro"/>
</dbReference>
<dbReference type="AlphaFoldDB" id="A0A5C2SK51"/>
<evidence type="ECO:0000256" key="5">
    <source>
        <dbReference type="ARBA" id="ARBA00022723"/>
    </source>
</evidence>
<keyword evidence="5 9" id="KW-0479">Metal-binding</keyword>
<dbReference type="OrthoDB" id="1470350at2759"/>
<organism evidence="11 12">
    <name type="scientific">Lentinus tigrinus ALCF2SS1-6</name>
    <dbReference type="NCBI Taxonomy" id="1328759"/>
    <lineage>
        <taxon>Eukaryota</taxon>
        <taxon>Fungi</taxon>
        <taxon>Dikarya</taxon>
        <taxon>Basidiomycota</taxon>
        <taxon>Agaricomycotina</taxon>
        <taxon>Agaricomycetes</taxon>
        <taxon>Polyporales</taxon>
        <taxon>Polyporaceae</taxon>
        <taxon>Lentinus</taxon>
    </lineage>
</organism>
<protein>
    <submittedName>
        <fullName evidence="11">Cytochrome P450</fullName>
    </submittedName>
</protein>
<dbReference type="STRING" id="1328759.A0A5C2SK51"/>
<evidence type="ECO:0000256" key="6">
    <source>
        <dbReference type="ARBA" id="ARBA00023002"/>
    </source>
</evidence>
<accession>A0A5C2SK51</accession>
<keyword evidence="7 9" id="KW-0408">Iron</keyword>
<dbReference type="Proteomes" id="UP000313359">
    <property type="component" value="Unassembled WGS sequence"/>
</dbReference>
<dbReference type="Gene3D" id="1.10.630.10">
    <property type="entry name" value="Cytochrome P450"/>
    <property type="match status" value="1"/>
</dbReference>
<evidence type="ECO:0000256" key="3">
    <source>
        <dbReference type="ARBA" id="ARBA00010617"/>
    </source>
</evidence>
<dbReference type="GO" id="GO:0016705">
    <property type="term" value="F:oxidoreductase activity, acting on paired donors, with incorporation or reduction of molecular oxygen"/>
    <property type="evidence" value="ECO:0007669"/>
    <property type="project" value="InterPro"/>
</dbReference>
<dbReference type="Pfam" id="PF00067">
    <property type="entry name" value="p450"/>
    <property type="match status" value="1"/>
</dbReference>
<dbReference type="InterPro" id="IPR050121">
    <property type="entry name" value="Cytochrome_P450_monoxygenase"/>
</dbReference>
<evidence type="ECO:0000256" key="7">
    <source>
        <dbReference type="ARBA" id="ARBA00023004"/>
    </source>
</evidence>
<dbReference type="PANTHER" id="PTHR24305:SF166">
    <property type="entry name" value="CYTOCHROME P450 12A4, MITOCHONDRIAL-RELATED"/>
    <property type="match status" value="1"/>
</dbReference>
<dbReference type="GO" id="GO:0004497">
    <property type="term" value="F:monooxygenase activity"/>
    <property type="evidence" value="ECO:0007669"/>
    <property type="project" value="UniProtKB-KW"/>
</dbReference>
<dbReference type="PANTHER" id="PTHR24305">
    <property type="entry name" value="CYTOCHROME P450"/>
    <property type="match status" value="1"/>
</dbReference>
<dbReference type="PROSITE" id="PS00086">
    <property type="entry name" value="CYTOCHROME_P450"/>
    <property type="match status" value="1"/>
</dbReference>
<comment type="cofactor">
    <cofactor evidence="1 9">
        <name>heme</name>
        <dbReference type="ChEBI" id="CHEBI:30413"/>
    </cofactor>
</comment>
<evidence type="ECO:0000313" key="11">
    <source>
        <dbReference type="EMBL" id="RPD63634.1"/>
    </source>
</evidence>
<sequence length="540" mass="61339">MHALLAGTTSCILLFVILRYLARRRSIKHIRGPRSTSWLFGHERELVFQDEVGSLESQWIHEYGPTWRIGGYFGTDVLMTADPKIIQHVYQKYGYSYAKRSSQAHMVYLLVGPGILSSSAQDHVRHRKIMNPSFSAARLRSFLPIFQRNGYKLTELLKANIDVRRGESDVMFNKWISGATLDIIGEAAFNYDYGALEDRGSPLYKAYDNLMKDSEYHPTKAVLFFKATWDYTPEPILKLFRHIPAHPMTLLRRVNNLYIAYGKQILQTVRSGADTEKQSKSKDIMSAFIKANQSADPKTRLDDAELMAQMFTLTFAGHETTAATLTFLFYEISRHPEYQERMREEIATVRARVVARGGQEFSMEDLDSMTVTLNAIKETLRFDAIVPHLPRVATTDDVLPLEFPIVSRNRETLTEIPIRAGQVILTSYAMYNRLPELWGNDAGVWNPDRFDRPDLGKQANVGMFANLMTFSAGVRGCIGWRFTVIEMQALVAELVENFRFSPPLENVVIQRSPAGPIMAPTICGKEDMGTAMPLRVSLAR</sequence>
<proteinExistence type="inferred from homology"/>
<dbReference type="InterPro" id="IPR017972">
    <property type="entry name" value="Cyt_P450_CS"/>
</dbReference>
<comment type="similarity">
    <text evidence="3 10">Belongs to the cytochrome P450 family.</text>
</comment>
<evidence type="ECO:0000256" key="10">
    <source>
        <dbReference type="RuleBase" id="RU000461"/>
    </source>
</evidence>
<dbReference type="GO" id="GO:0005506">
    <property type="term" value="F:iron ion binding"/>
    <property type="evidence" value="ECO:0007669"/>
    <property type="project" value="InterPro"/>
</dbReference>
<evidence type="ECO:0000256" key="2">
    <source>
        <dbReference type="ARBA" id="ARBA00005179"/>
    </source>
</evidence>
<comment type="pathway">
    <text evidence="2">Secondary metabolite biosynthesis.</text>
</comment>